<evidence type="ECO:0000313" key="2">
    <source>
        <dbReference type="EMBL" id="GEX56631.1"/>
    </source>
</evidence>
<evidence type="ECO:0000256" key="1">
    <source>
        <dbReference type="SAM" id="MobiDB-lite"/>
    </source>
</evidence>
<feature type="region of interest" description="Disordered" evidence="1">
    <location>
        <begin position="149"/>
        <end position="235"/>
    </location>
</feature>
<name>A0A699H8P1_TANCI</name>
<feature type="compositionally biased region" description="Polar residues" evidence="1">
    <location>
        <begin position="157"/>
        <end position="171"/>
    </location>
</feature>
<protein>
    <submittedName>
        <fullName evidence="2">Uncharacterized protein</fullName>
    </submittedName>
</protein>
<organism evidence="2">
    <name type="scientific">Tanacetum cinerariifolium</name>
    <name type="common">Dalmatian daisy</name>
    <name type="synonym">Chrysanthemum cinerariifolium</name>
    <dbReference type="NCBI Taxonomy" id="118510"/>
    <lineage>
        <taxon>Eukaryota</taxon>
        <taxon>Viridiplantae</taxon>
        <taxon>Streptophyta</taxon>
        <taxon>Embryophyta</taxon>
        <taxon>Tracheophyta</taxon>
        <taxon>Spermatophyta</taxon>
        <taxon>Magnoliopsida</taxon>
        <taxon>eudicotyledons</taxon>
        <taxon>Gunneridae</taxon>
        <taxon>Pentapetalae</taxon>
        <taxon>asterids</taxon>
        <taxon>campanulids</taxon>
        <taxon>Asterales</taxon>
        <taxon>Asteraceae</taxon>
        <taxon>Asteroideae</taxon>
        <taxon>Anthemideae</taxon>
        <taxon>Anthemidinae</taxon>
        <taxon>Tanacetum</taxon>
    </lineage>
</organism>
<dbReference type="AlphaFoldDB" id="A0A699H8P1"/>
<reference evidence="2" key="1">
    <citation type="journal article" date="2019" name="Sci. Rep.">
        <title>Draft genome of Tanacetum cinerariifolium, the natural source of mosquito coil.</title>
        <authorList>
            <person name="Yamashiro T."/>
            <person name="Shiraishi A."/>
            <person name="Satake H."/>
            <person name="Nakayama K."/>
        </authorList>
    </citation>
    <scope>NUCLEOTIDE SEQUENCE</scope>
</reference>
<feature type="compositionally biased region" description="Acidic residues" evidence="1">
    <location>
        <begin position="188"/>
        <end position="233"/>
    </location>
</feature>
<accession>A0A699H8P1</accession>
<comment type="caution">
    <text evidence="2">The sequence shown here is derived from an EMBL/GenBank/DDBJ whole genome shotgun (WGS) entry which is preliminary data.</text>
</comment>
<dbReference type="EMBL" id="BKCJ010116007">
    <property type="protein sequence ID" value="GEX56631.1"/>
    <property type="molecule type" value="Genomic_DNA"/>
</dbReference>
<gene>
    <name evidence="2" type="ORF">Tci_328606</name>
</gene>
<sequence>MMVFQCLTRCSSSIPLVRFPPRRVEEKAHKERRLLMTLRKLLMYLKSLNRNVNLLRKRLLVERVVKKKVIIFANDNIILDPDVAFELGKSSSLAEAKEEEAAKSSRSVVIHETSSAPKSKPVTLKPKLKGVQSFTPAKKEAADIMQALKESKKTSKRQPGTEGSSERTGTITGVPDESTVVSATSSEGTEEDQLDDEEKDDKEGDADDEGDDYISDTQDTNDEDDETESDEDEIYKYNIRIQVSNAAKADAEKTEEANDDSKKVELPLTSFSLYISSGFVPVSVISKPTVLTPVQEKSLAALVTTLPLPFISTKPPVPQQTTTPIPLPPIITNAPIITSVVPESDTRSPVQLRVAKLEKDVSELKKIYQYAKALATLSSQVPTVIKQYLGSKINNDLQKTIHENKSFNKNPVNHRLYHDLMEALIEDENAMDKGVADIIKDYKRKHDDDSEHPIARPNQDKPDWNNLEGYRYPFDLSKPLPLQGHPDHLTIAADHFFNNDLEYLKYSDLERTYTTSITKGKAAWYEIKILGVKSVSVKKLHGYGYLEEFVVKRSDQQLCKFKEGEFVDLYLNDIKGMLLLVVQHKLFYFNDSDIVDFIVALRYNTEMSRRKWTAIDKKRSELMVELIDKQMRERRNIQNLERLVGARELEMDYKRMTRTI</sequence>
<feature type="region of interest" description="Disordered" evidence="1">
    <location>
        <begin position="104"/>
        <end position="136"/>
    </location>
</feature>
<proteinExistence type="predicted"/>